<dbReference type="InterPro" id="IPR050300">
    <property type="entry name" value="GDXG_lipolytic_enzyme"/>
</dbReference>
<dbReference type="EMBL" id="CP020991">
    <property type="protein sequence ID" value="AUO19155.1"/>
    <property type="molecule type" value="Genomic_DNA"/>
</dbReference>
<evidence type="ECO:0000313" key="5">
    <source>
        <dbReference type="Proteomes" id="UP000235589"/>
    </source>
</evidence>
<feature type="domain" description="BD-FAE-like" evidence="3">
    <location>
        <begin position="42"/>
        <end position="137"/>
    </location>
</feature>
<dbReference type="InterPro" id="IPR001375">
    <property type="entry name" value="Peptidase_S9_cat"/>
</dbReference>
<proteinExistence type="predicted"/>
<protein>
    <submittedName>
        <fullName evidence="4">Carbohydrate esterase family 10</fullName>
    </submittedName>
</protein>
<reference evidence="4 5" key="1">
    <citation type="submission" date="2017-04" db="EMBL/GenBank/DDBJ databases">
        <title>Monoglobus pectinilyticus 14 draft genome.</title>
        <authorList>
            <person name="Kim C."/>
            <person name="Rosendale D.I."/>
            <person name="Kelly W.J."/>
            <person name="Tannock G.W."/>
            <person name="Patchett M.L."/>
            <person name="Jordens J.Z."/>
        </authorList>
    </citation>
    <scope>NUCLEOTIDE SEQUENCE [LARGE SCALE GENOMIC DNA]</scope>
    <source>
        <strain evidence="4 5">14</strain>
    </source>
</reference>
<dbReference type="OrthoDB" id="9794725at2"/>
<evidence type="ECO:0000259" key="2">
    <source>
        <dbReference type="Pfam" id="PF00326"/>
    </source>
</evidence>
<evidence type="ECO:0000313" key="4">
    <source>
        <dbReference type="EMBL" id="AUO19155.1"/>
    </source>
</evidence>
<dbReference type="InterPro" id="IPR029058">
    <property type="entry name" value="AB_hydrolase_fold"/>
</dbReference>
<dbReference type="GeneID" id="98062399"/>
<keyword evidence="5" id="KW-1185">Reference proteome</keyword>
<dbReference type="Pfam" id="PF00326">
    <property type="entry name" value="Peptidase_S9"/>
    <property type="match status" value="1"/>
</dbReference>
<feature type="domain" description="Peptidase S9 prolyl oligopeptidase catalytic" evidence="2">
    <location>
        <begin position="196"/>
        <end position="247"/>
    </location>
</feature>
<dbReference type="KEGG" id="mpec:B9O19_00984"/>
<organism evidence="4 5">
    <name type="scientific">Monoglobus pectinilyticus</name>
    <dbReference type="NCBI Taxonomy" id="1981510"/>
    <lineage>
        <taxon>Bacteria</taxon>
        <taxon>Bacillati</taxon>
        <taxon>Bacillota</taxon>
        <taxon>Clostridia</taxon>
        <taxon>Monoglobales</taxon>
        <taxon>Monoglobaceae</taxon>
        <taxon>Monoglobus</taxon>
    </lineage>
</organism>
<dbReference type="GO" id="GO:0006508">
    <property type="term" value="P:proteolysis"/>
    <property type="evidence" value="ECO:0007669"/>
    <property type="project" value="InterPro"/>
</dbReference>
<evidence type="ECO:0000256" key="1">
    <source>
        <dbReference type="ARBA" id="ARBA00022801"/>
    </source>
</evidence>
<dbReference type="Gene3D" id="3.40.50.1820">
    <property type="entry name" value="alpha/beta hydrolase"/>
    <property type="match status" value="1"/>
</dbReference>
<dbReference type="Pfam" id="PF20434">
    <property type="entry name" value="BD-FAE"/>
    <property type="match status" value="1"/>
</dbReference>
<sequence length="278" mass="30916">MIIKSFDMSVDYAELSSNQPNETAKLTSYILEPELVSKTLWNKRPAIIVCAGGGYRSRSSREAETIVLKYCAAGFHGFLLDYSIEPTGWPAPTCELSKAVKTVRAIADEYFIDPDKIFVCGFSAGGHLAASLGVYWDLPMIQKGSEATGEENKPNGLILCYPVIIEDDGKTHDGTKQRFTEGKPEKLEYFGLDKRVTSNTPKSFIWHTFEDSSVPVYSSMRFASALLEHGVEYELHIYPKGKHGLSLGNKLTGCEEKHFVPGVTGWMELSINWINSQL</sequence>
<dbReference type="Proteomes" id="UP000235589">
    <property type="component" value="Chromosome"/>
</dbReference>
<dbReference type="AlphaFoldDB" id="A0A2K9P1L8"/>
<evidence type="ECO:0000259" key="3">
    <source>
        <dbReference type="Pfam" id="PF20434"/>
    </source>
</evidence>
<gene>
    <name evidence="4" type="ORF">B9O19_00984</name>
</gene>
<keyword evidence="1" id="KW-0378">Hydrolase</keyword>
<dbReference type="InterPro" id="IPR049492">
    <property type="entry name" value="BD-FAE-like_dom"/>
</dbReference>
<dbReference type="GO" id="GO:0008236">
    <property type="term" value="F:serine-type peptidase activity"/>
    <property type="evidence" value="ECO:0007669"/>
    <property type="project" value="InterPro"/>
</dbReference>
<dbReference type="SUPFAM" id="SSF53474">
    <property type="entry name" value="alpha/beta-Hydrolases"/>
    <property type="match status" value="2"/>
</dbReference>
<dbReference type="PANTHER" id="PTHR48081:SF6">
    <property type="entry name" value="PEPTIDASE S9 PROLYL OLIGOPEPTIDASE CATALYTIC DOMAIN-CONTAINING PROTEIN"/>
    <property type="match status" value="1"/>
</dbReference>
<dbReference type="RefSeq" id="WP_102365382.1">
    <property type="nucleotide sequence ID" value="NZ_CP020991.1"/>
</dbReference>
<dbReference type="PANTHER" id="PTHR48081">
    <property type="entry name" value="AB HYDROLASE SUPERFAMILY PROTEIN C4A8.06C"/>
    <property type="match status" value="1"/>
</dbReference>
<name>A0A2K9P1L8_9FIRM</name>
<accession>A0A2K9P1L8</accession>